<dbReference type="Pfam" id="PF13181">
    <property type="entry name" value="TPR_8"/>
    <property type="match status" value="1"/>
</dbReference>
<comment type="subcellular location">
    <subcellularLocation>
        <location evidence="1">Cytoplasm</location>
    </subcellularLocation>
</comment>
<evidence type="ECO:0000313" key="5">
    <source>
        <dbReference type="Proteomes" id="UP001266305"/>
    </source>
</evidence>
<keyword evidence="5" id="KW-1185">Reference proteome</keyword>
<dbReference type="InterPro" id="IPR052386">
    <property type="entry name" value="GPSM"/>
</dbReference>
<dbReference type="PROSITE" id="PS50293">
    <property type="entry name" value="TPR_REGION"/>
    <property type="match status" value="1"/>
</dbReference>
<dbReference type="PANTHER" id="PTHR45954:SF2">
    <property type="entry name" value="G-PROTEIN-SIGNALING MODULATOR 1"/>
    <property type="match status" value="1"/>
</dbReference>
<keyword evidence="2" id="KW-0963">Cytoplasm</keyword>
<protein>
    <recommendedName>
        <fullName evidence="6">Tetratricopeptide repeat protein</fullName>
    </recommendedName>
</protein>
<dbReference type="Pfam" id="PF13374">
    <property type="entry name" value="TPR_10"/>
    <property type="match status" value="1"/>
</dbReference>
<dbReference type="Proteomes" id="UP001266305">
    <property type="component" value="Unassembled WGS sequence"/>
</dbReference>
<organism evidence="4 5">
    <name type="scientific">Saguinus oedipus</name>
    <name type="common">Cotton-top tamarin</name>
    <name type="synonym">Oedipomidas oedipus</name>
    <dbReference type="NCBI Taxonomy" id="9490"/>
    <lineage>
        <taxon>Eukaryota</taxon>
        <taxon>Metazoa</taxon>
        <taxon>Chordata</taxon>
        <taxon>Craniata</taxon>
        <taxon>Vertebrata</taxon>
        <taxon>Euteleostomi</taxon>
        <taxon>Mammalia</taxon>
        <taxon>Eutheria</taxon>
        <taxon>Euarchontoglires</taxon>
        <taxon>Primates</taxon>
        <taxon>Haplorrhini</taxon>
        <taxon>Platyrrhini</taxon>
        <taxon>Cebidae</taxon>
        <taxon>Callitrichinae</taxon>
        <taxon>Saguinus</taxon>
    </lineage>
</organism>
<evidence type="ECO:0000313" key="4">
    <source>
        <dbReference type="EMBL" id="KAK2120669.1"/>
    </source>
</evidence>
<evidence type="ECO:0000256" key="3">
    <source>
        <dbReference type="ARBA" id="ARBA00022737"/>
    </source>
</evidence>
<sequence length="105" mass="11733">MAQRHSALRRNLSLVKELGDRAAQGRAYGNLGNTHYLLGNFTEATTFHKEAPGLLRDRLALDLSPQRLAIAKEFGDKAAERRAYSNLGNAHVFLGRFDVAAEYYK</sequence>
<dbReference type="InterPro" id="IPR019734">
    <property type="entry name" value="TPR_rpt"/>
</dbReference>
<dbReference type="InterPro" id="IPR011990">
    <property type="entry name" value="TPR-like_helical_dom_sf"/>
</dbReference>
<evidence type="ECO:0000256" key="2">
    <source>
        <dbReference type="ARBA" id="ARBA00022490"/>
    </source>
</evidence>
<comment type="caution">
    <text evidence="4">The sequence shown here is derived from an EMBL/GenBank/DDBJ whole genome shotgun (WGS) entry which is preliminary data.</text>
</comment>
<gene>
    <name evidence="4" type="ORF">P7K49_002055</name>
</gene>
<name>A0ABQ9WI84_SAGOE</name>
<dbReference type="PANTHER" id="PTHR45954">
    <property type="entry name" value="LD33695P"/>
    <property type="match status" value="1"/>
</dbReference>
<proteinExistence type="predicted"/>
<dbReference type="EMBL" id="JASSZA010000001">
    <property type="protein sequence ID" value="KAK2120669.1"/>
    <property type="molecule type" value="Genomic_DNA"/>
</dbReference>
<dbReference type="SUPFAM" id="SSF48452">
    <property type="entry name" value="TPR-like"/>
    <property type="match status" value="1"/>
</dbReference>
<accession>A0ABQ9WI84</accession>
<evidence type="ECO:0000256" key="1">
    <source>
        <dbReference type="ARBA" id="ARBA00004496"/>
    </source>
</evidence>
<keyword evidence="3" id="KW-0677">Repeat</keyword>
<evidence type="ECO:0008006" key="6">
    <source>
        <dbReference type="Google" id="ProtNLM"/>
    </source>
</evidence>
<reference evidence="4 5" key="1">
    <citation type="submission" date="2023-05" db="EMBL/GenBank/DDBJ databases">
        <title>B98-5 Cell Line De Novo Hybrid Assembly: An Optical Mapping Approach.</title>
        <authorList>
            <person name="Kananen K."/>
            <person name="Auerbach J.A."/>
            <person name="Kautto E."/>
            <person name="Blachly J.S."/>
        </authorList>
    </citation>
    <scope>NUCLEOTIDE SEQUENCE [LARGE SCALE GENOMIC DNA]</scope>
    <source>
        <strain evidence="4">B95-8</strain>
        <tissue evidence="4">Cell line</tissue>
    </source>
</reference>
<dbReference type="Gene3D" id="1.25.40.10">
    <property type="entry name" value="Tetratricopeptide repeat domain"/>
    <property type="match status" value="1"/>
</dbReference>